<reference evidence="3 4" key="1">
    <citation type="journal article" date="2013" name="Front. Plant Sci.">
        <title>The Reference Genome of the Halophytic Plant Eutrema salsugineum.</title>
        <authorList>
            <person name="Yang R."/>
            <person name="Jarvis D.E."/>
            <person name="Chen H."/>
            <person name="Beilstein M.A."/>
            <person name="Grimwood J."/>
            <person name="Jenkins J."/>
            <person name="Shu S."/>
            <person name="Prochnik S."/>
            <person name="Xin M."/>
            <person name="Ma C."/>
            <person name="Schmutz J."/>
            <person name="Wing R.A."/>
            <person name="Mitchell-Olds T."/>
            <person name="Schumaker K.S."/>
            <person name="Wang X."/>
        </authorList>
    </citation>
    <scope>NUCLEOTIDE SEQUENCE [LARGE SCALE GENOMIC DNA]</scope>
</reference>
<evidence type="ECO:0000313" key="3">
    <source>
        <dbReference type="EMBL" id="ESQ33067.1"/>
    </source>
</evidence>
<accession>V4KSU0</accession>
<feature type="signal peptide" evidence="2">
    <location>
        <begin position="1"/>
        <end position="26"/>
    </location>
</feature>
<protein>
    <submittedName>
        <fullName evidence="3">Uncharacterized protein</fullName>
    </submittedName>
</protein>
<sequence>MKKIMKLSAIKMVVTLLLLASGLAQARTLPLPPPPNLNFQTESKPFHKPPVFATEHIPPPPNQDAKKSVEQFPIPIICPPGLGHCIPPKLD</sequence>
<organism evidence="3 4">
    <name type="scientific">Eutrema salsugineum</name>
    <name type="common">Saltwater cress</name>
    <name type="synonym">Sisymbrium salsugineum</name>
    <dbReference type="NCBI Taxonomy" id="72664"/>
    <lineage>
        <taxon>Eukaryota</taxon>
        <taxon>Viridiplantae</taxon>
        <taxon>Streptophyta</taxon>
        <taxon>Embryophyta</taxon>
        <taxon>Tracheophyta</taxon>
        <taxon>Spermatophyta</taxon>
        <taxon>Magnoliopsida</taxon>
        <taxon>eudicotyledons</taxon>
        <taxon>Gunneridae</taxon>
        <taxon>Pentapetalae</taxon>
        <taxon>rosids</taxon>
        <taxon>malvids</taxon>
        <taxon>Brassicales</taxon>
        <taxon>Brassicaceae</taxon>
        <taxon>Eutremeae</taxon>
        <taxon>Eutrema</taxon>
    </lineage>
</organism>
<keyword evidence="4" id="KW-1185">Reference proteome</keyword>
<feature type="chain" id="PRO_5004720057" evidence="2">
    <location>
        <begin position="27"/>
        <end position="91"/>
    </location>
</feature>
<dbReference type="Gramene" id="ESQ33067">
    <property type="protein sequence ID" value="ESQ33067"/>
    <property type="gene ID" value="EUTSA_v10005343mg"/>
</dbReference>
<dbReference type="KEGG" id="eus:EUTSA_v10005343mg"/>
<dbReference type="AlphaFoldDB" id="V4KSU0"/>
<evidence type="ECO:0000256" key="2">
    <source>
        <dbReference type="SAM" id="SignalP"/>
    </source>
</evidence>
<evidence type="ECO:0000313" key="4">
    <source>
        <dbReference type="Proteomes" id="UP000030689"/>
    </source>
</evidence>
<name>V4KSU0_EUTSA</name>
<dbReference type="EMBL" id="KI517748">
    <property type="protein sequence ID" value="ESQ33067.1"/>
    <property type="molecule type" value="Genomic_DNA"/>
</dbReference>
<evidence type="ECO:0000256" key="1">
    <source>
        <dbReference type="SAM" id="MobiDB-lite"/>
    </source>
</evidence>
<dbReference type="Proteomes" id="UP000030689">
    <property type="component" value="Unassembled WGS sequence"/>
</dbReference>
<dbReference type="OMA" id="PVFATEH"/>
<gene>
    <name evidence="3" type="ORF">EUTSA_v10005343mg</name>
</gene>
<feature type="region of interest" description="Disordered" evidence="1">
    <location>
        <begin position="34"/>
        <end position="68"/>
    </location>
</feature>
<proteinExistence type="predicted"/>
<keyword evidence="2" id="KW-0732">Signal</keyword>